<organism evidence="1">
    <name type="scientific">Lepeophtheirus salmonis</name>
    <name type="common">Salmon louse</name>
    <name type="synonym">Caligus salmonis</name>
    <dbReference type="NCBI Taxonomy" id="72036"/>
    <lineage>
        <taxon>Eukaryota</taxon>
        <taxon>Metazoa</taxon>
        <taxon>Ecdysozoa</taxon>
        <taxon>Arthropoda</taxon>
        <taxon>Crustacea</taxon>
        <taxon>Multicrustacea</taxon>
        <taxon>Hexanauplia</taxon>
        <taxon>Copepoda</taxon>
        <taxon>Siphonostomatoida</taxon>
        <taxon>Caligidae</taxon>
        <taxon>Lepeophtheirus</taxon>
    </lineage>
</organism>
<name>A0A0K2UAF9_LEPSM</name>
<accession>A0A0K2UAF9</accession>
<feature type="non-terminal residue" evidence="1">
    <location>
        <position position="1"/>
    </location>
</feature>
<dbReference type="EMBL" id="HACA01017863">
    <property type="protein sequence ID" value="CDW35224.1"/>
    <property type="molecule type" value="Transcribed_RNA"/>
</dbReference>
<sequence>IATTTESFSPKATPKKNKKILLYKTNGSLSFNNYLAIDKKDKVCK</sequence>
<protein>
    <submittedName>
        <fullName evidence="1">Uncharacterized protein</fullName>
    </submittedName>
</protein>
<reference evidence="1" key="1">
    <citation type="submission" date="2014-05" db="EMBL/GenBank/DDBJ databases">
        <authorList>
            <person name="Chronopoulou M."/>
        </authorList>
    </citation>
    <scope>NUCLEOTIDE SEQUENCE</scope>
    <source>
        <tissue evidence="1">Whole organism</tissue>
    </source>
</reference>
<dbReference type="AlphaFoldDB" id="A0A0K2UAF9"/>
<evidence type="ECO:0000313" key="1">
    <source>
        <dbReference type="EMBL" id="CDW35224.1"/>
    </source>
</evidence>
<proteinExistence type="predicted"/>